<organism evidence="1 2">
    <name type="scientific">Methylobacterium thuringiense</name>
    <dbReference type="NCBI Taxonomy" id="1003091"/>
    <lineage>
        <taxon>Bacteria</taxon>
        <taxon>Pseudomonadati</taxon>
        <taxon>Pseudomonadota</taxon>
        <taxon>Alphaproteobacteria</taxon>
        <taxon>Hyphomicrobiales</taxon>
        <taxon>Methylobacteriaceae</taxon>
        <taxon>Methylobacterium</taxon>
    </lineage>
</organism>
<protein>
    <submittedName>
        <fullName evidence="1">Uncharacterized protein</fullName>
    </submittedName>
</protein>
<evidence type="ECO:0000313" key="1">
    <source>
        <dbReference type="EMBL" id="GJE55256.1"/>
    </source>
</evidence>
<name>A0ABQ4TJV3_9HYPH</name>
<reference evidence="1" key="1">
    <citation type="journal article" date="2021" name="Front. Microbiol.">
        <title>Comprehensive Comparative Genomics and Phenotyping of Methylobacterium Species.</title>
        <authorList>
            <person name="Alessa O."/>
            <person name="Ogura Y."/>
            <person name="Fujitani Y."/>
            <person name="Takami H."/>
            <person name="Hayashi T."/>
            <person name="Sahin N."/>
            <person name="Tani A."/>
        </authorList>
    </citation>
    <scope>NUCLEOTIDE SEQUENCE</scope>
    <source>
        <strain evidence="1">DSM 23674</strain>
    </source>
</reference>
<sequence>MGVFAVIGLLVGFYGLGTHQPKVCFLALMLFGLGVAADTHGY</sequence>
<comment type="caution">
    <text evidence="1">The sequence shown here is derived from an EMBL/GenBank/DDBJ whole genome shotgun (WGS) entry which is preliminary data.</text>
</comment>
<accession>A0ABQ4TJV3</accession>
<dbReference type="Proteomes" id="UP001055101">
    <property type="component" value="Unassembled WGS sequence"/>
</dbReference>
<reference evidence="1" key="2">
    <citation type="submission" date="2021-08" db="EMBL/GenBank/DDBJ databases">
        <authorList>
            <person name="Tani A."/>
            <person name="Ola A."/>
            <person name="Ogura Y."/>
            <person name="Katsura K."/>
            <person name="Hayashi T."/>
        </authorList>
    </citation>
    <scope>NUCLEOTIDE SEQUENCE</scope>
    <source>
        <strain evidence="1">DSM 23674</strain>
    </source>
</reference>
<keyword evidence="2" id="KW-1185">Reference proteome</keyword>
<dbReference type="EMBL" id="BPRA01000007">
    <property type="protein sequence ID" value="GJE55256.1"/>
    <property type="molecule type" value="Genomic_DNA"/>
</dbReference>
<gene>
    <name evidence="1" type="ORF">EKPJFOCH_1745</name>
</gene>
<evidence type="ECO:0000313" key="2">
    <source>
        <dbReference type="Proteomes" id="UP001055101"/>
    </source>
</evidence>
<proteinExistence type="predicted"/>